<proteinExistence type="predicted"/>
<keyword evidence="1" id="KW-0808">Transferase</keyword>
<accession>A0A174PWE9</accession>
<dbReference type="Proteomes" id="UP000095512">
    <property type="component" value="Unassembled WGS sequence"/>
</dbReference>
<dbReference type="GO" id="GO:0008168">
    <property type="term" value="F:methyltransferase activity"/>
    <property type="evidence" value="ECO:0007669"/>
    <property type="project" value="UniProtKB-KW"/>
</dbReference>
<name>A0A174PWE9_9FIRM</name>
<sequence>MQGLIIVMRTEQSFFVPKQEIVDNGYDLSINKYKKTEYVTVEYPSTAEILDKLDTLETEIQKRLIELRGDAMIIKLGSVITEYSERNKNGENIPVNSVTNEQGLTPPESTWVLSIGKVVRIEL</sequence>
<gene>
    <name evidence="1" type="ORF">ERS852480_03724</name>
</gene>
<reference evidence="1 2" key="1">
    <citation type="submission" date="2015-09" db="EMBL/GenBank/DDBJ databases">
        <authorList>
            <consortium name="Pathogen Informatics"/>
        </authorList>
    </citation>
    <scope>NUCLEOTIDE SEQUENCE [LARGE SCALE GENOMIC DNA]</scope>
    <source>
        <strain evidence="1 2">2789STDY5834865</strain>
    </source>
</reference>
<dbReference type="EMBL" id="CZAB01000042">
    <property type="protein sequence ID" value="CUP62665.1"/>
    <property type="molecule type" value="Genomic_DNA"/>
</dbReference>
<protein>
    <submittedName>
        <fullName evidence="1">Type I restriction-modification system methyltransferase subunit</fullName>
    </submittedName>
</protein>
<dbReference type="AlphaFoldDB" id="A0A174PWE9"/>
<keyword evidence="1" id="KW-0489">Methyltransferase</keyword>
<dbReference type="InterPro" id="IPR029063">
    <property type="entry name" value="SAM-dependent_MTases_sf"/>
</dbReference>
<dbReference type="Gene3D" id="3.40.50.150">
    <property type="entry name" value="Vaccinia Virus protein VP39"/>
    <property type="match status" value="1"/>
</dbReference>
<dbReference type="GO" id="GO:0032259">
    <property type="term" value="P:methylation"/>
    <property type="evidence" value="ECO:0007669"/>
    <property type="project" value="UniProtKB-KW"/>
</dbReference>
<organism evidence="1 2">
    <name type="scientific">Enterocloster clostridioformis</name>
    <dbReference type="NCBI Taxonomy" id="1531"/>
    <lineage>
        <taxon>Bacteria</taxon>
        <taxon>Bacillati</taxon>
        <taxon>Bacillota</taxon>
        <taxon>Clostridia</taxon>
        <taxon>Lachnospirales</taxon>
        <taxon>Lachnospiraceae</taxon>
        <taxon>Enterocloster</taxon>
    </lineage>
</organism>
<evidence type="ECO:0000313" key="2">
    <source>
        <dbReference type="Proteomes" id="UP000095512"/>
    </source>
</evidence>
<evidence type="ECO:0000313" key="1">
    <source>
        <dbReference type="EMBL" id="CUP62665.1"/>
    </source>
</evidence>